<dbReference type="AlphaFoldDB" id="A0A834B390"/>
<dbReference type="EMBL" id="JABVXQ010000002">
    <property type="protein sequence ID" value="KAF6125223.1"/>
    <property type="molecule type" value="Genomic_DNA"/>
</dbReference>
<protein>
    <submittedName>
        <fullName evidence="2">Uncharacterized protein</fullName>
    </submittedName>
</protein>
<proteinExistence type="predicted"/>
<organism evidence="2 3">
    <name type="scientific">Phyllostomus discolor</name>
    <name type="common">pale spear-nosed bat</name>
    <dbReference type="NCBI Taxonomy" id="89673"/>
    <lineage>
        <taxon>Eukaryota</taxon>
        <taxon>Metazoa</taxon>
        <taxon>Chordata</taxon>
        <taxon>Craniata</taxon>
        <taxon>Vertebrata</taxon>
        <taxon>Euteleostomi</taxon>
        <taxon>Mammalia</taxon>
        <taxon>Eutheria</taxon>
        <taxon>Laurasiatheria</taxon>
        <taxon>Chiroptera</taxon>
        <taxon>Yangochiroptera</taxon>
        <taxon>Phyllostomidae</taxon>
        <taxon>Phyllostominae</taxon>
        <taxon>Phyllostomus</taxon>
    </lineage>
</organism>
<comment type="caution">
    <text evidence="2">The sequence shown here is derived from an EMBL/GenBank/DDBJ whole genome shotgun (WGS) entry which is preliminary data.</text>
</comment>
<reference evidence="2 3" key="1">
    <citation type="journal article" date="2020" name="Nature">
        <title>Six reference-quality genomes reveal evolution of bat adaptations.</title>
        <authorList>
            <person name="Jebb D."/>
            <person name="Huang Z."/>
            <person name="Pippel M."/>
            <person name="Hughes G.M."/>
            <person name="Lavrichenko K."/>
            <person name="Devanna P."/>
            <person name="Winkler S."/>
            <person name="Jermiin L.S."/>
            <person name="Skirmuntt E.C."/>
            <person name="Katzourakis A."/>
            <person name="Burkitt-Gray L."/>
            <person name="Ray D.A."/>
            <person name="Sullivan K.A.M."/>
            <person name="Roscito J.G."/>
            <person name="Kirilenko B.M."/>
            <person name="Davalos L.M."/>
            <person name="Corthals A.P."/>
            <person name="Power M.L."/>
            <person name="Jones G."/>
            <person name="Ransome R.D."/>
            <person name="Dechmann D.K.N."/>
            <person name="Locatelli A.G."/>
            <person name="Puechmaille S.J."/>
            <person name="Fedrigo O."/>
            <person name="Jarvis E.D."/>
            <person name="Hiller M."/>
            <person name="Vernes S.C."/>
            <person name="Myers E.W."/>
            <person name="Teeling E.C."/>
        </authorList>
    </citation>
    <scope>NUCLEOTIDE SEQUENCE [LARGE SCALE GENOMIC DNA]</scope>
    <source>
        <strain evidence="2">Bat1K_MPI-CBG_1</strain>
    </source>
</reference>
<evidence type="ECO:0000313" key="2">
    <source>
        <dbReference type="EMBL" id="KAF6125223.1"/>
    </source>
</evidence>
<name>A0A834B390_9CHIR</name>
<evidence type="ECO:0000256" key="1">
    <source>
        <dbReference type="SAM" id="MobiDB-lite"/>
    </source>
</evidence>
<feature type="compositionally biased region" description="Low complexity" evidence="1">
    <location>
        <begin position="26"/>
        <end position="35"/>
    </location>
</feature>
<feature type="compositionally biased region" description="Basic and acidic residues" evidence="1">
    <location>
        <begin position="1"/>
        <end position="25"/>
    </location>
</feature>
<dbReference type="Proteomes" id="UP000664940">
    <property type="component" value="Unassembled WGS sequence"/>
</dbReference>
<feature type="region of interest" description="Disordered" evidence="1">
    <location>
        <begin position="1"/>
        <end position="67"/>
    </location>
</feature>
<accession>A0A834B390</accession>
<gene>
    <name evidence="2" type="ORF">HJG60_009744</name>
</gene>
<evidence type="ECO:0000313" key="3">
    <source>
        <dbReference type="Proteomes" id="UP000664940"/>
    </source>
</evidence>
<sequence>MGEKGKERGGVRSRDREEDRRDRGQQEAPALAAAGRARERRGGVRRGSGQRAAGRGEPRLQPPVSWTHSSYKLGTARCLRGGCECVCECECEGVSGLGAAAATRTAPGARLLRASAGCSRGPGAAAGWLTRSPRLQSSVPALIS</sequence>